<evidence type="ECO:0000313" key="8">
    <source>
        <dbReference type="Proteomes" id="UP000248259"/>
    </source>
</evidence>
<dbReference type="Pfam" id="PF00158">
    <property type="entry name" value="Sigma54_activat"/>
    <property type="match status" value="1"/>
</dbReference>
<dbReference type="InterPro" id="IPR027417">
    <property type="entry name" value="P-loop_NTPase"/>
</dbReference>
<dbReference type="SMART" id="SM00382">
    <property type="entry name" value="AAA"/>
    <property type="match status" value="1"/>
</dbReference>
<dbReference type="PRINTS" id="PR01590">
    <property type="entry name" value="HTHFIS"/>
</dbReference>
<dbReference type="CDD" id="cd00009">
    <property type="entry name" value="AAA"/>
    <property type="match status" value="1"/>
</dbReference>
<dbReference type="RefSeq" id="WP_110523745.1">
    <property type="nucleotide sequence ID" value="NZ_QKOE01000004.1"/>
</dbReference>
<evidence type="ECO:0000256" key="5">
    <source>
        <dbReference type="ARBA" id="ARBA00023163"/>
    </source>
</evidence>
<dbReference type="OrthoDB" id="9761705at2"/>
<keyword evidence="8" id="KW-1185">Reference proteome</keyword>
<organism evidence="7 8">
    <name type="scientific">Parazoarcus communis SWub3 = DSM 12120</name>
    <dbReference type="NCBI Taxonomy" id="1121029"/>
    <lineage>
        <taxon>Bacteria</taxon>
        <taxon>Pseudomonadati</taxon>
        <taxon>Pseudomonadota</taxon>
        <taxon>Betaproteobacteria</taxon>
        <taxon>Rhodocyclales</taxon>
        <taxon>Zoogloeaceae</taxon>
        <taxon>Parazoarcus</taxon>
    </lineage>
</organism>
<dbReference type="SUPFAM" id="SSF52540">
    <property type="entry name" value="P-loop containing nucleoside triphosphate hydrolases"/>
    <property type="match status" value="1"/>
</dbReference>
<dbReference type="InterPro" id="IPR002197">
    <property type="entry name" value="HTH_Fis"/>
</dbReference>
<name>A0A323UZG3_9RHOO</name>
<evidence type="ECO:0000259" key="6">
    <source>
        <dbReference type="PROSITE" id="PS50045"/>
    </source>
</evidence>
<dbReference type="Pfam" id="PF01590">
    <property type="entry name" value="GAF"/>
    <property type="match status" value="1"/>
</dbReference>
<dbReference type="InterPro" id="IPR002078">
    <property type="entry name" value="Sigma_54_int"/>
</dbReference>
<accession>A0A323UZG3</accession>
<dbReference type="FunFam" id="3.40.50.300:FF:000006">
    <property type="entry name" value="DNA-binding transcriptional regulator NtrC"/>
    <property type="match status" value="1"/>
</dbReference>
<sequence>MTGQLLAGGARELRVTEARRQFFEEGACPEGELPAEVLRSWLRCRDSGVDYQADGRGDPEGRSGLVAARERSELLLSNASGVMEHVFEQIRASGSMVILADDQGMILHSLGDPDFVNRAQRVALQPGALWSESLRGTNAIGTTLVEAAPVEVIGAEHFLDRNGILTCSAAPVFSPTGEVAGVLDISGDSRSNQRHTLGLVRLAAQLLEKRLFEIQYAREIVVAIHARPECIGGLQEGLLAVSPEGRVVGANSIARGLLKSLPAGLEAVDFSAVSRLAFGSFIDRCTRDPYALQALDLRCGERVFARLRGAPPLIGMAARGNRPAAESPARVQEAAPKPCNRRTGEITLECLATGDPRLQLALDRAARITGKDIPLLIQGESGVGKELFARAFHFSGPRSDGPFVALNCAAIPENLIESELFGYVGGAFTGARREGSVGKIQQAHGGTLFLDEIGDMPLGMQARLLRVLQERCVTPVGGQRQIPVDISLVCATHRMLRDAVRAGSFREDLYYRVNGLTVTVPPLRDRTDIRSIVANILEAELAGTPREGQVSIGGQVLDFFERYPWPGNVRQLQNVIRVAAALLDDDETEILPVHLPEELFGADPMDDAESGQGLLQDAGQPPRSMAAVMPTAQPAPLMAAGGARSLDEIELEAIAVVMREVGGNVSAAARRLGISRNTLYRKIGRMS</sequence>
<dbReference type="InterPro" id="IPR058031">
    <property type="entry name" value="AAA_lid_NorR"/>
</dbReference>
<dbReference type="InterPro" id="IPR029016">
    <property type="entry name" value="GAF-like_dom_sf"/>
</dbReference>
<keyword evidence="1" id="KW-0547">Nucleotide-binding</keyword>
<keyword evidence="4" id="KW-0238">DNA-binding</keyword>
<gene>
    <name evidence="7" type="ORF">DNK49_07625</name>
</gene>
<evidence type="ECO:0000256" key="2">
    <source>
        <dbReference type="ARBA" id="ARBA00022840"/>
    </source>
</evidence>
<dbReference type="Gene3D" id="1.10.8.60">
    <property type="match status" value="1"/>
</dbReference>
<dbReference type="EMBL" id="QKOE01000004">
    <property type="protein sequence ID" value="PZA17100.1"/>
    <property type="molecule type" value="Genomic_DNA"/>
</dbReference>
<dbReference type="PROSITE" id="PS50045">
    <property type="entry name" value="SIGMA54_INTERACT_4"/>
    <property type="match status" value="1"/>
</dbReference>
<keyword evidence="3" id="KW-0805">Transcription regulation</keyword>
<dbReference type="InterPro" id="IPR003018">
    <property type="entry name" value="GAF"/>
</dbReference>
<proteinExistence type="predicted"/>
<dbReference type="Gene3D" id="1.10.10.60">
    <property type="entry name" value="Homeodomain-like"/>
    <property type="match status" value="1"/>
</dbReference>
<evidence type="ECO:0000313" key="7">
    <source>
        <dbReference type="EMBL" id="PZA17100.1"/>
    </source>
</evidence>
<dbReference type="GO" id="GO:0006355">
    <property type="term" value="P:regulation of DNA-templated transcription"/>
    <property type="evidence" value="ECO:0007669"/>
    <property type="project" value="InterPro"/>
</dbReference>
<dbReference type="Gene3D" id="3.30.450.40">
    <property type="match status" value="1"/>
</dbReference>
<feature type="domain" description="Sigma-54 factor interaction" evidence="6">
    <location>
        <begin position="351"/>
        <end position="581"/>
    </location>
</feature>
<dbReference type="PROSITE" id="PS00676">
    <property type="entry name" value="SIGMA54_INTERACT_2"/>
    <property type="match status" value="1"/>
</dbReference>
<dbReference type="InterPro" id="IPR025943">
    <property type="entry name" value="Sigma_54_int_dom_ATP-bd_2"/>
</dbReference>
<dbReference type="InterPro" id="IPR003593">
    <property type="entry name" value="AAA+_ATPase"/>
</dbReference>
<evidence type="ECO:0000256" key="3">
    <source>
        <dbReference type="ARBA" id="ARBA00023015"/>
    </source>
</evidence>
<dbReference type="GO" id="GO:0043565">
    <property type="term" value="F:sequence-specific DNA binding"/>
    <property type="evidence" value="ECO:0007669"/>
    <property type="project" value="InterPro"/>
</dbReference>
<evidence type="ECO:0000256" key="1">
    <source>
        <dbReference type="ARBA" id="ARBA00022741"/>
    </source>
</evidence>
<dbReference type="InterPro" id="IPR025944">
    <property type="entry name" value="Sigma_54_int_dom_CS"/>
</dbReference>
<dbReference type="Pfam" id="PF02954">
    <property type="entry name" value="HTH_8"/>
    <property type="match status" value="1"/>
</dbReference>
<dbReference type="PANTHER" id="PTHR32071">
    <property type="entry name" value="TRANSCRIPTIONAL REGULATORY PROTEIN"/>
    <property type="match status" value="1"/>
</dbReference>
<dbReference type="SUPFAM" id="SSF55781">
    <property type="entry name" value="GAF domain-like"/>
    <property type="match status" value="1"/>
</dbReference>
<dbReference type="PROSITE" id="PS00688">
    <property type="entry name" value="SIGMA54_INTERACT_3"/>
    <property type="match status" value="1"/>
</dbReference>
<dbReference type="PROSITE" id="PS00675">
    <property type="entry name" value="SIGMA54_INTERACT_1"/>
    <property type="match status" value="1"/>
</dbReference>
<dbReference type="GO" id="GO:0005524">
    <property type="term" value="F:ATP binding"/>
    <property type="evidence" value="ECO:0007669"/>
    <property type="project" value="UniProtKB-KW"/>
</dbReference>
<comment type="caution">
    <text evidence="7">The sequence shown here is derived from an EMBL/GenBank/DDBJ whole genome shotgun (WGS) entry which is preliminary data.</text>
</comment>
<dbReference type="InterPro" id="IPR025662">
    <property type="entry name" value="Sigma_54_int_dom_ATP-bd_1"/>
</dbReference>
<protein>
    <submittedName>
        <fullName evidence="7">Sigma-54-dependent Fis family transcriptional regulator</fullName>
    </submittedName>
</protein>
<evidence type="ECO:0000256" key="4">
    <source>
        <dbReference type="ARBA" id="ARBA00023125"/>
    </source>
</evidence>
<dbReference type="AlphaFoldDB" id="A0A323UZG3"/>
<keyword evidence="5" id="KW-0804">Transcription</keyword>
<dbReference type="Pfam" id="PF25601">
    <property type="entry name" value="AAA_lid_14"/>
    <property type="match status" value="1"/>
</dbReference>
<dbReference type="Proteomes" id="UP000248259">
    <property type="component" value="Unassembled WGS sequence"/>
</dbReference>
<keyword evidence="2" id="KW-0067">ATP-binding</keyword>
<dbReference type="Gene3D" id="3.40.50.300">
    <property type="entry name" value="P-loop containing nucleotide triphosphate hydrolases"/>
    <property type="match status" value="1"/>
</dbReference>
<dbReference type="InterPro" id="IPR009057">
    <property type="entry name" value="Homeodomain-like_sf"/>
</dbReference>
<dbReference type="SUPFAM" id="SSF46689">
    <property type="entry name" value="Homeodomain-like"/>
    <property type="match status" value="1"/>
</dbReference>
<dbReference type="PANTHER" id="PTHR32071:SF77">
    <property type="entry name" value="TRANSCRIPTIONAL REGULATORY PROTEIN"/>
    <property type="match status" value="1"/>
</dbReference>
<reference evidence="7 8" key="1">
    <citation type="submission" date="2018-06" db="EMBL/GenBank/DDBJ databases">
        <title>Azoarcus communis strain SWub3 genome.</title>
        <authorList>
            <person name="Zorraquino Salvo V."/>
            <person name="Toubiana D."/>
            <person name="Blumwald E."/>
        </authorList>
    </citation>
    <scope>NUCLEOTIDE SEQUENCE [LARGE SCALE GENOMIC DNA]</scope>
    <source>
        <strain evidence="7 8">SWub3</strain>
    </source>
</reference>